<reference evidence="2" key="2">
    <citation type="submission" date="2021-04" db="EMBL/GenBank/DDBJ databases">
        <authorList>
            <person name="Gilroy R."/>
        </authorList>
    </citation>
    <scope>NUCLEOTIDE SEQUENCE</scope>
    <source>
        <strain evidence="2">421</strain>
    </source>
</reference>
<evidence type="ECO:0000313" key="2">
    <source>
        <dbReference type="EMBL" id="HIW85113.1"/>
    </source>
</evidence>
<organism evidence="2 3">
    <name type="scientific">Candidatus Eubacterium faecipullorum</name>
    <dbReference type="NCBI Taxonomy" id="2838571"/>
    <lineage>
        <taxon>Bacteria</taxon>
        <taxon>Bacillati</taxon>
        <taxon>Bacillota</taxon>
        <taxon>Clostridia</taxon>
        <taxon>Eubacteriales</taxon>
        <taxon>Eubacteriaceae</taxon>
        <taxon>Eubacterium</taxon>
    </lineage>
</organism>
<evidence type="ECO:0000256" key="1">
    <source>
        <dbReference type="SAM" id="Phobius"/>
    </source>
</evidence>
<feature type="transmembrane region" description="Helical" evidence="1">
    <location>
        <begin position="38"/>
        <end position="57"/>
    </location>
</feature>
<keyword evidence="1" id="KW-0472">Membrane</keyword>
<gene>
    <name evidence="2" type="ORF">IAA48_01315</name>
</gene>
<keyword evidence="1" id="KW-1133">Transmembrane helix</keyword>
<sequence length="499" mass="55196">MRRLGRLTPEKLMRFLKSAFAAFKKTLGSVSIGFRAGVAVLLLAALIVAPTAFYFTLSGGERGESRFNDGAAEVCAQIIGEYGIAKTEQADTQGELYRMAGLSFAREIDFNADGDSELLVAFRSANAYQVEAWGSSGGEFTRLYSHAANTAADPQLGSWISLYRHSGRVYIGELSLEDGETMQLLTLHGGEFTARRECEYDPVNDIYAINGEMNTSDFETVRLSNISAARAEVLLDSITAAVEGFGGVDTAAQEVAAQSGEQLMAAAYAQIVNDYVARYGRPQYDSTSRVCFATGLCVAELIDFDGDDTDELYTVYRYNKKVTGEDANGNYVQETEPEYKAEVFRWNGASAVKIYENDGVSQMQDPDSPDRFYILRKNGEKTGICRNTYTYSERTSRVWNATSRISELDEDGSFSAVYLAEIRSNYGYNTYQLNGERVYRREFNANGYAVPYFCNEDEYDDEEFTVVYLQGASGRGSDIQSLITDTQSNIDSILSATDV</sequence>
<reference evidence="2" key="1">
    <citation type="journal article" date="2021" name="PeerJ">
        <title>Extensive microbial diversity within the chicken gut microbiome revealed by metagenomics and culture.</title>
        <authorList>
            <person name="Gilroy R."/>
            <person name="Ravi A."/>
            <person name="Getino M."/>
            <person name="Pursley I."/>
            <person name="Horton D.L."/>
            <person name="Alikhan N.F."/>
            <person name="Baker D."/>
            <person name="Gharbi K."/>
            <person name="Hall N."/>
            <person name="Watson M."/>
            <person name="Adriaenssens E.M."/>
            <person name="Foster-Nyarko E."/>
            <person name="Jarju S."/>
            <person name="Secka A."/>
            <person name="Antonio M."/>
            <person name="Oren A."/>
            <person name="Chaudhuri R.R."/>
            <person name="La Ragione R."/>
            <person name="Hildebrand F."/>
            <person name="Pallen M.J."/>
        </authorList>
    </citation>
    <scope>NUCLEOTIDE SEQUENCE</scope>
    <source>
        <strain evidence="2">421</strain>
    </source>
</reference>
<name>A0A9D1RBK8_9FIRM</name>
<evidence type="ECO:0000313" key="3">
    <source>
        <dbReference type="Proteomes" id="UP000824205"/>
    </source>
</evidence>
<protein>
    <submittedName>
        <fullName evidence="2">Uncharacterized protein</fullName>
    </submittedName>
</protein>
<comment type="caution">
    <text evidence="2">The sequence shown here is derived from an EMBL/GenBank/DDBJ whole genome shotgun (WGS) entry which is preliminary data.</text>
</comment>
<dbReference type="SUPFAM" id="SSF69318">
    <property type="entry name" value="Integrin alpha N-terminal domain"/>
    <property type="match status" value="1"/>
</dbReference>
<keyword evidence="1" id="KW-0812">Transmembrane</keyword>
<dbReference type="AlphaFoldDB" id="A0A9D1RBK8"/>
<proteinExistence type="predicted"/>
<dbReference type="Proteomes" id="UP000824205">
    <property type="component" value="Unassembled WGS sequence"/>
</dbReference>
<dbReference type="EMBL" id="DXGE01000006">
    <property type="protein sequence ID" value="HIW85113.1"/>
    <property type="molecule type" value="Genomic_DNA"/>
</dbReference>
<accession>A0A9D1RBK8</accession>
<dbReference type="InterPro" id="IPR028994">
    <property type="entry name" value="Integrin_alpha_N"/>
</dbReference>